<name>A0A5N5TGZ3_9CRUS</name>
<sequence length="293" mass="33701">MLHHSDWEKKAADVSYLLNNKNDVLCNIPLLFLIMNTSESSYWGSVGRTHPEQPLFNSSYLGNKDIVSSFEWPTLILALEDLNLEEFPDLGELPTLKRLSLSGNFLDKCERDWAYGLPKLHDLDLARNRFRNLNLSQISSDLSLRRIDLKSNLISKVFTSLSDHFPALNDLRLPRNQIDDEAFKNLTHLFDALPNLKSLDLNRNLIRRPQSLKFKNLTNLSVLKLKRNKIEELPDGLFYGLSSLTTLRLDNNTNITEISNGWLFEQRALKILSLSHNNIGIIKENAWETTTKI</sequence>
<dbReference type="InterPro" id="IPR032675">
    <property type="entry name" value="LRR_dom_sf"/>
</dbReference>
<organism evidence="4 5">
    <name type="scientific">Armadillidium nasatum</name>
    <dbReference type="NCBI Taxonomy" id="96803"/>
    <lineage>
        <taxon>Eukaryota</taxon>
        <taxon>Metazoa</taxon>
        <taxon>Ecdysozoa</taxon>
        <taxon>Arthropoda</taxon>
        <taxon>Crustacea</taxon>
        <taxon>Multicrustacea</taxon>
        <taxon>Malacostraca</taxon>
        <taxon>Eumalacostraca</taxon>
        <taxon>Peracarida</taxon>
        <taxon>Isopoda</taxon>
        <taxon>Oniscidea</taxon>
        <taxon>Crinocheta</taxon>
        <taxon>Armadillidiidae</taxon>
        <taxon>Armadillidium</taxon>
    </lineage>
</organism>
<protein>
    <submittedName>
        <fullName evidence="4">Leucine-rich repeats and immunoglobulin-like domains protein 3</fullName>
    </submittedName>
</protein>
<dbReference type="SUPFAM" id="SSF52058">
    <property type="entry name" value="L domain-like"/>
    <property type="match status" value="1"/>
</dbReference>
<keyword evidence="2" id="KW-0732">Signal</keyword>
<evidence type="ECO:0000256" key="3">
    <source>
        <dbReference type="ARBA" id="ARBA00022737"/>
    </source>
</evidence>
<keyword evidence="1" id="KW-0433">Leucine-rich repeat</keyword>
<comment type="caution">
    <text evidence="4">The sequence shown here is derived from an EMBL/GenBank/DDBJ whole genome shotgun (WGS) entry which is preliminary data.</text>
</comment>
<dbReference type="AlphaFoldDB" id="A0A5N5TGZ3"/>
<dbReference type="InterPro" id="IPR050328">
    <property type="entry name" value="Dev_Immune_Receptor"/>
</dbReference>
<gene>
    <name evidence="4" type="primary">Lrig3</name>
    <name evidence="4" type="ORF">Anas_04689</name>
</gene>
<accession>A0A5N5TGZ3</accession>
<dbReference type="SMART" id="SM00369">
    <property type="entry name" value="LRR_TYP"/>
    <property type="match status" value="5"/>
</dbReference>
<evidence type="ECO:0000256" key="2">
    <source>
        <dbReference type="ARBA" id="ARBA00022729"/>
    </source>
</evidence>
<dbReference type="Gene3D" id="3.80.10.10">
    <property type="entry name" value="Ribonuclease Inhibitor"/>
    <property type="match status" value="2"/>
</dbReference>
<dbReference type="OrthoDB" id="5917255at2759"/>
<reference evidence="4 5" key="1">
    <citation type="journal article" date="2019" name="PLoS Biol.">
        <title>Sex chromosomes control vertical transmission of feminizing Wolbachia symbionts in an isopod.</title>
        <authorList>
            <person name="Becking T."/>
            <person name="Chebbi M.A."/>
            <person name="Giraud I."/>
            <person name="Moumen B."/>
            <person name="Laverre T."/>
            <person name="Caubet Y."/>
            <person name="Peccoud J."/>
            <person name="Gilbert C."/>
            <person name="Cordaux R."/>
        </authorList>
    </citation>
    <scope>NUCLEOTIDE SEQUENCE [LARGE SCALE GENOMIC DNA]</scope>
    <source>
        <strain evidence="4">ANa2</strain>
        <tissue evidence="4">Whole body excluding digestive tract and cuticle</tissue>
    </source>
</reference>
<dbReference type="Pfam" id="PF13855">
    <property type="entry name" value="LRR_8"/>
    <property type="match status" value="2"/>
</dbReference>
<evidence type="ECO:0000313" key="4">
    <source>
        <dbReference type="EMBL" id="KAB7505517.1"/>
    </source>
</evidence>
<dbReference type="PANTHER" id="PTHR24373">
    <property type="entry name" value="SLIT RELATED LEUCINE-RICH REPEAT NEURONAL PROTEIN"/>
    <property type="match status" value="1"/>
</dbReference>
<evidence type="ECO:0000256" key="1">
    <source>
        <dbReference type="ARBA" id="ARBA00022614"/>
    </source>
</evidence>
<dbReference type="Proteomes" id="UP000326759">
    <property type="component" value="Unassembled WGS sequence"/>
</dbReference>
<evidence type="ECO:0000313" key="5">
    <source>
        <dbReference type="Proteomes" id="UP000326759"/>
    </source>
</evidence>
<dbReference type="InterPro" id="IPR001611">
    <property type="entry name" value="Leu-rich_rpt"/>
</dbReference>
<dbReference type="PANTHER" id="PTHR24373:SF275">
    <property type="entry name" value="TIR DOMAIN-CONTAINING PROTEIN"/>
    <property type="match status" value="1"/>
</dbReference>
<proteinExistence type="predicted"/>
<dbReference type="InterPro" id="IPR003591">
    <property type="entry name" value="Leu-rich_rpt_typical-subtyp"/>
</dbReference>
<dbReference type="EMBL" id="SEYY01001201">
    <property type="protein sequence ID" value="KAB7505517.1"/>
    <property type="molecule type" value="Genomic_DNA"/>
</dbReference>
<keyword evidence="3" id="KW-0677">Repeat</keyword>
<keyword evidence="5" id="KW-1185">Reference proteome</keyword>